<organism evidence="1 2">
    <name type="scientific">Diphasiastrum complanatum</name>
    <name type="common">Issler's clubmoss</name>
    <name type="synonym">Lycopodium complanatum</name>
    <dbReference type="NCBI Taxonomy" id="34168"/>
    <lineage>
        <taxon>Eukaryota</taxon>
        <taxon>Viridiplantae</taxon>
        <taxon>Streptophyta</taxon>
        <taxon>Embryophyta</taxon>
        <taxon>Tracheophyta</taxon>
        <taxon>Lycopodiopsida</taxon>
        <taxon>Lycopodiales</taxon>
        <taxon>Lycopodiaceae</taxon>
        <taxon>Lycopodioideae</taxon>
        <taxon>Diphasiastrum</taxon>
    </lineage>
</organism>
<name>A0ACC2BZC1_DIPCM</name>
<evidence type="ECO:0000313" key="1">
    <source>
        <dbReference type="EMBL" id="KAJ7535114.1"/>
    </source>
</evidence>
<accession>A0ACC2BZC1</accession>
<dbReference type="Proteomes" id="UP001162992">
    <property type="component" value="Chromosome 12"/>
</dbReference>
<comment type="caution">
    <text evidence="1">The sequence shown here is derived from an EMBL/GenBank/DDBJ whole genome shotgun (WGS) entry which is preliminary data.</text>
</comment>
<dbReference type="EMBL" id="CM055103">
    <property type="protein sequence ID" value="KAJ7535114.1"/>
    <property type="molecule type" value="Genomic_DNA"/>
</dbReference>
<keyword evidence="2" id="KW-1185">Reference proteome</keyword>
<sequence>MLRAANARAKSSRICSSSSTCYQLLQFYQNCKKLGFTRSSQNISYGIFGQRGISVSHAPPKPSVDQSFSSTYSSSDGKVYTYATVIVRAMGQGHSAALAWSHACSLITPNFPTCAVAFVSKPTVSAEAAVKELAQYLHDGKTTETPSPNSRVSYPQAETLETVRNSEKAVDTAISDESSKTDSGMIGYHTHACMPPLIGCVVEGLAGDGGRKQRVKKSDEGQGEGSRILRRKFAGNFGLDIRPGPNEQVFKDGDVGAIKLLLSADMNGHCTENSTIEDKEEEDDDDDDDVGTFSDWDYLLTEYDEWKGRNHSLDEAHDSGDSDDGSLPDFSPGVANFDRIKCYRERFIMFQRLLKPNKRFKTDNWEMEGNNQDLTTIDLEKEGLSKGKISAHLKLGKLLPWNKREDWIALQVKHLRVRPNTKRQHGLAQGGSSGHEKEVCTPSEAGTTADESKGQLNKSEESVCDEEEEYQLILCVAHLPGTKVVAFHSSTTSLPNLPDLEVAVTSNNPHMVLLGAPGFPFPEFMQRLSTVFPESARAGAFLAPIYNSGKDQHMKISEQKSAKLFIGTKQAPLGVVGLSISSDGLGVKVPMNAFAEFIRTSLGVAWINGHTFLDDNVSKSLFLPRNVILEHSMFSQRASSVDPMLILQQLNLFLMRHTNISSGVTMPASLVRNARQENAVEVVKNRENMDVSITKMDILGKEGSQVYESLSSMAINSGDENNLRQCEMLPLALFDAVLFPGWSMPFYIYEPCYKFMVRQCVEHGKPFGLSTVWHTDPIDCEDIVGTMANLKVYMFEKDCGSFIVAHGVRRFRLSSERLLAQLGSFGLNMGQVQYFDDSEFGSLAEKEEVIKLAKHIVNLCRKLIPEADLAPRLLGALDDPTVASFAVGHFLPVPTPVKRRWLSMVNTKDRLLEQLTFLNS</sequence>
<proteinExistence type="predicted"/>
<gene>
    <name evidence="1" type="ORF">O6H91_12G018800</name>
</gene>
<reference evidence="2" key="1">
    <citation type="journal article" date="2024" name="Proc. Natl. Acad. Sci. U.S.A.">
        <title>Extraordinary preservation of gene collinearity over three hundred million years revealed in homosporous lycophytes.</title>
        <authorList>
            <person name="Li C."/>
            <person name="Wickell D."/>
            <person name="Kuo L.Y."/>
            <person name="Chen X."/>
            <person name="Nie B."/>
            <person name="Liao X."/>
            <person name="Peng D."/>
            <person name="Ji J."/>
            <person name="Jenkins J."/>
            <person name="Williams M."/>
            <person name="Shu S."/>
            <person name="Plott C."/>
            <person name="Barry K."/>
            <person name="Rajasekar S."/>
            <person name="Grimwood J."/>
            <person name="Han X."/>
            <person name="Sun S."/>
            <person name="Hou Z."/>
            <person name="He W."/>
            <person name="Dai G."/>
            <person name="Sun C."/>
            <person name="Schmutz J."/>
            <person name="Leebens-Mack J.H."/>
            <person name="Li F.W."/>
            <person name="Wang L."/>
        </authorList>
    </citation>
    <scope>NUCLEOTIDE SEQUENCE [LARGE SCALE GENOMIC DNA]</scope>
    <source>
        <strain evidence="2">cv. PW_Plant_1</strain>
    </source>
</reference>
<evidence type="ECO:0000313" key="2">
    <source>
        <dbReference type="Proteomes" id="UP001162992"/>
    </source>
</evidence>
<protein>
    <submittedName>
        <fullName evidence="1">Uncharacterized protein</fullName>
    </submittedName>
</protein>